<dbReference type="GO" id="GO:0005634">
    <property type="term" value="C:nucleus"/>
    <property type="evidence" value="ECO:0007669"/>
    <property type="project" value="UniProtKB-SubCell"/>
</dbReference>
<dbReference type="Gene3D" id="3.30.160.60">
    <property type="entry name" value="Classic Zinc Finger"/>
    <property type="match status" value="2"/>
</dbReference>
<evidence type="ECO:0000259" key="12">
    <source>
        <dbReference type="PROSITE" id="PS50157"/>
    </source>
</evidence>
<keyword evidence="9" id="KW-0539">Nucleus</keyword>
<dbReference type="PANTHER" id="PTHR23226">
    <property type="entry name" value="ZINC FINGER AND SCAN DOMAIN-CONTAINING"/>
    <property type="match status" value="1"/>
</dbReference>
<feature type="domain" description="C2H2-type" evidence="12">
    <location>
        <begin position="72"/>
        <end position="96"/>
    </location>
</feature>
<dbReference type="InterPro" id="IPR036236">
    <property type="entry name" value="Znf_C2H2_sf"/>
</dbReference>
<dbReference type="GO" id="GO:0000978">
    <property type="term" value="F:RNA polymerase II cis-regulatory region sequence-specific DNA binding"/>
    <property type="evidence" value="ECO:0007669"/>
    <property type="project" value="TreeGrafter"/>
</dbReference>
<keyword evidence="4" id="KW-0479">Metal-binding</keyword>
<proteinExistence type="inferred from homology"/>
<name>A0A2G9QE13_AQUCT</name>
<feature type="region of interest" description="Disordered" evidence="11">
    <location>
        <begin position="1"/>
        <end position="40"/>
    </location>
</feature>
<evidence type="ECO:0000313" key="13">
    <source>
        <dbReference type="EMBL" id="PIO13844.1"/>
    </source>
</evidence>
<dbReference type="SMART" id="SM00355">
    <property type="entry name" value="ZnF_C2H2"/>
    <property type="match status" value="2"/>
</dbReference>
<evidence type="ECO:0000256" key="4">
    <source>
        <dbReference type="ARBA" id="ARBA00022723"/>
    </source>
</evidence>
<evidence type="ECO:0000313" key="14">
    <source>
        <dbReference type="Proteomes" id="UP000228934"/>
    </source>
</evidence>
<evidence type="ECO:0000256" key="1">
    <source>
        <dbReference type="ARBA" id="ARBA00003767"/>
    </source>
</evidence>
<evidence type="ECO:0000256" key="3">
    <source>
        <dbReference type="ARBA" id="ARBA00006991"/>
    </source>
</evidence>
<dbReference type="Pfam" id="PF00096">
    <property type="entry name" value="zf-C2H2"/>
    <property type="match status" value="2"/>
</dbReference>
<keyword evidence="7" id="KW-0862">Zinc</keyword>
<dbReference type="PROSITE" id="PS50157">
    <property type="entry name" value="ZINC_FINGER_C2H2_2"/>
    <property type="match status" value="2"/>
</dbReference>
<evidence type="ECO:0000256" key="5">
    <source>
        <dbReference type="ARBA" id="ARBA00022737"/>
    </source>
</evidence>
<evidence type="ECO:0000256" key="2">
    <source>
        <dbReference type="ARBA" id="ARBA00004123"/>
    </source>
</evidence>
<evidence type="ECO:0000256" key="6">
    <source>
        <dbReference type="ARBA" id="ARBA00022771"/>
    </source>
</evidence>
<accession>A0A2G9QE13</accession>
<dbReference type="FunFam" id="3.30.160.60:FF:000446">
    <property type="entry name" value="Zinc finger protein"/>
    <property type="match status" value="1"/>
</dbReference>
<dbReference type="AlphaFoldDB" id="A0A2G9QE13"/>
<evidence type="ECO:0000256" key="9">
    <source>
        <dbReference type="ARBA" id="ARBA00023242"/>
    </source>
</evidence>
<dbReference type="EMBL" id="KZ015090">
    <property type="protein sequence ID" value="PIO13844.1"/>
    <property type="molecule type" value="Genomic_DNA"/>
</dbReference>
<gene>
    <name evidence="13" type="ORF">AB205_0190180</name>
</gene>
<reference evidence="14" key="1">
    <citation type="journal article" date="2017" name="Nat. Commun.">
        <title>The North American bullfrog draft genome provides insight into hormonal regulation of long noncoding RNA.</title>
        <authorList>
            <person name="Hammond S.A."/>
            <person name="Warren R.L."/>
            <person name="Vandervalk B.P."/>
            <person name="Kucuk E."/>
            <person name="Khan H."/>
            <person name="Gibb E.A."/>
            <person name="Pandoh P."/>
            <person name="Kirk H."/>
            <person name="Zhao Y."/>
            <person name="Jones M."/>
            <person name="Mungall A.J."/>
            <person name="Coope R."/>
            <person name="Pleasance S."/>
            <person name="Moore R.A."/>
            <person name="Holt R.A."/>
            <person name="Round J.M."/>
            <person name="Ohora S."/>
            <person name="Walle B.V."/>
            <person name="Veldhoen N."/>
            <person name="Helbing C.C."/>
            <person name="Birol I."/>
        </authorList>
    </citation>
    <scope>NUCLEOTIDE SEQUENCE [LARGE SCALE GENOMIC DNA]</scope>
</reference>
<evidence type="ECO:0000256" key="8">
    <source>
        <dbReference type="ARBA" id="ARBA00023125"/>
    </source>
</evidence>
<dbReference type="InterPro" id="IPR013087">
    <property type="entry name" value="Znf_C2H2_type"/>
</dbReference>
<feature type="non-terminal residue" evidence="13">
    <location>
        <position position="96"/>
    </location>
</feature>
<keyword evidence="8" id="KW-0238">DNA-binding</keyword>
<keyword evidence="5" id="KW-0677">Repeat</keyword>
<dbReference type="PROSITE" id="PS00028">
    <property type="entry name" value="ZINC_FINGER_C2H2_1"/>
    <property type="match status" value="1"/>
</dbReference>
<feature type="compositionally biased region" description="Polar residues" evidence="11">
    <location>
        <begin position="29"/>
        <end position="39"/>
    </location>
</feature>
<comment type="similarity">
    <text evidence="3">Belongs to the krueppel C2H2-type zinc-finger protein family.</text>
</comment>
<dbReference type="OrthoDB" id="654211at2759"/>
<evidence type="ECO:0000256" key="7">
    <source>
        <dbReference type="ARBA" id="ARBA00022833"/>
    </source>
</evidence>
<dbReference type="SUPFAM" id="SSF57667">
    <property type="entry name" value="beta-beta-alpha zinc fingers"/>
    <property type="match status" value="1"/>
</dbReference>
<organism evidence="13 14">
    <name type="scientific">Aquarana catesbeiana</name>
    <name type="common">American bullfrog</name>
    <name type="synonym">Rana catesbeiana</name>
    <dbReference type="NCBI Taxonomy" id="8400"/>
    <lineage>
        <taxon>Eukaryota</taxon>
        <taxon>Metazoa</taxon>
        <taxon>Chordata</taxon>
        <taxon>Craniata</taxon>
        <taxon>Vertebrata</taxon>
        <taxon>Euteleostomi</taxon>
        <taxon>Amphibia</taxon>
        <taxon>Batrachia</taxon>
        <taxon>Anura</taxon>
        <taxon>Neobatrachia</taxon>
        <taxon>Ranoidea</taxon>
        <taxon>Ranidae</taxon>
        <taxon>Aquarana</taxon>
    </lineage>
</organism>
<comment type="subcellular location">
    <subcellularLocation>
        <location evidence="2">Nucleus</location>
    </subcellularLocation>
</comment>
<evidence type="ECO:0000256" key="11">
    <source>
        <dbReference type="SAM" id="MobiDB-lite"/>
    </source>
</evidence>
<keyword evidence="6 10" id="KW-0863">Zinc-finger</keyword>
<dbReference type="Proteomes" id="UP000228934">
    <property type="component" value="Unassembled WGS sequence"/>
</dbReference>
<dbReference type="GO" id="GO:0000981">
    <property type="term" value="F:DNA-binding transcription factor activity, RNA polymerase II-specific"/>
    <property type="evidence" value="ECO:0007669"/>
    <property type="project" value="TreeGrafter"/>
</dbReference>
<evidence type="ECO:0000256" key="10">
    <source>
        <dbReference type="PROSITE-ProRule" id="PRU00042"/>
    </source>
</evidence>
<comment type="function">
    <text evidence="1">May be involved in transcriptional regulation.</text>
</comment>
<sequence length="96" mass="10893">MISSPDYNDNDVGAYLPEEDPGHSHADRSSNPSSDSFTHTGKKMFPCPHCEKYFKAKSSLDKHRTHTGKMTHTCTECGQSFLTKSELNVHRRCHMH</sequence>
<dbReference type="FunFam" id="3.30.160.60:FF:000100">
    <property type="entry name" value="Zinc finger 45-like"/>
    <property type="match status" value="1"/>
</dbReference>
<feature type="domain" description="C2H2-type" evidence="12">
    <location>
        <begin position="45"/>
        <end position="73"/>
    </location>
</feature>
<protein>
    <recommendedName>
        <fullName evidence="12">C2H2-type domain-containing protein</fullName>
    </recommendedName>
</protein>
<dbReference type="GO" id="GO:0008270">
    <property type="term" value="F:zinc ion binding"/>
    <property type="evidence" value="ECO:0007669"/>
    <property type="project" value="UniProtKB-KW"/>
</dbReference>
<dbReference type="PANTHER" id="PTHR23226:SF416">
    <property type="entry name" value="FI01424P"/>
    <property type="match status" value="1"/>
</dbReference>
<keyword evidence="14" id="KW-1185">Reference proteome</keyword>